<sequence>MKNIIQILLFLIPITLFAQVHEEQRVYEYDNLNRLVKVVFYSGIVYEYSYDNLGNRLGRTVDVELPYNNFTVNAIGLSCINSNDGSVIIEALRKNVYVARLVNSDSNVAQTITSQAINNWELQFDNLDGGEYYLYIMIQDIPETIFQKTFILNIDEPEPLEIVNRIANNGNSFHIDFIHGTTPYTITINGEVIGTTSDSSFNFEGKHGDVLEITSSKACEGKYTEILNVSEIITLYPNPTKKMLFFSMPASYKENDINIQLFDINGKQVGNFTPTIQDGKTNINIESLPSGVYIVKIPSVNNQTFKIIKQ</sequence>
<dbReference type="NCBIfam" id="TIGR01643">
    <property type="entry name" value="YD_repeat_2x"/>
    <property type="match status" value="1"/>
</dbReference>
<evidence type="ECO:0000259" key="2">
    <source>
        <dbReference type="Pfam" id="PF18962"/>
    </source>
</evidence>
<dbReference type="Pfam" id="PF18962">
    <property type="entry name" value="Por_Secre_tail"/>
    <property type="match status" value="1"/>
</dbReference>
<evidence type="ECO:0000313" key="3">
    <source>
        <dbReference type="EMBL" id="MBC8757282.1"/>
    </source>
</evidence>
<dbReference type="EMBL" id="JACGWS010000018">
    <property type="protein sequence ID" value="MBC8757282.1"/>
    <property type="molecule type" value="Genomic_DNA"/>
</dbReference>
<organism evidence="3 4">
    <name type="scientific">Kordia aestuariivivens</name>
    <dbReference type="NCBI Taxonomy" id="2759037"/>
    <lineage>
        <taxon>Bacteria</taxon>
        <taxon>Pseudomonadati</taxon>
        <taxon>Bacteroidota</taxon>
        <taxon>Flavobacteriia</taxon>
        <taxon>Flavobacteriales</taxon>
        <taxon>Flavobacteriaceae</taxon>
        <taxon>Kordia</taxon>
    </lineage>
</organism>
<evidence type="ECO:0000313" key="4">
    <source>
        <dbReference type="Proteomes" id="UP000619238"/>
    </source>
</evidence>
<gene>
    <name evidence="3" type="ORF">H2O64_21610</name>
</gene>
<proteinExistence type="predicted"/>
<comment type="caution">
    <text evidence="3">The sequence shown here is derived from an EMBL/GenBank/DDBJ whole genome shotgun (WGS) entry which is preliminary data.</text>
</comment>
<dbReference type="NCBIfam" id="TIGR04183">
    <property type="entry name" value="Por_Secre_tail"/>
    <property type="match status" value="1"/>
</dbReference>
<keyword evidence="1" id="KW-0732">Signal</keyword>
<name>A0ABR7QFF1_9FLAO</name>
<dbReference type="Proteomes" id="UP000619238">
    <property type="component" value="Unassembled WGS sequence"/>
</dbReference>
<protein>
    <submittedName>
        <fullName evidence="3">T9SS type A sorting domain-containing protein</fullName>
    </submittedName>
</protein>
<feature type="domain" description="Secretion system C-terminal sorting" evidence="2">
    <location>
        <begin position="235"/>
        <end position="306"/>
    </location>
</feature>
<dbReference type="RefSeq" id="WP_187564325.1">
    <property type="nucleotide sequence ID" value="NZ_JACGWS010000018.1"/>
</dbReference>
<evidence type="ECO:0000256" key="1">
    <source>
        <dbReference type="ARBA" id="ARBA00022729"/>
    </source>
</evidence>
<keyword evidence="4" id="KW-1185">Reference proteome</keyword>
<reference evidence="3 4" key="1">
    <citation type="submission" date="2020-07" db="EMBL/GenBank/DDBJ databases">
        <title>Description of Kordia aestuariivivens sp. nov., isolated from a tidal flat.</title>
        <authorList>
            <person name="Park S."/>
            <person name="Yoon J.-H."/>
        </authorList>
    </citation>
    <scope>NUCLEOTIDE SEQUENCE [LARGE SCALE GENOMIC DNA]</scope>
    <source>
        <strain evidence="3 4">YSTF-M3</strain>
    </source>
</reference>
<accession>A0ABR7QFF1</accession>
<dbReference type="InterPro" id="IPR006530">
    <property type="entry name" value="YD"/>
</dbReference>
<dbReference type="InterPro" id="IPR026444">
    <property type="entry name" value="Secre_tail"/>
</dbReference>